<dbReference type="PROSITE" id="PS50188">
    <property type="entry name" value="B302_SPRY"/>
    <property type="match status" value="1"/>
</dbReference>
<dbReference type="RefSeq" id="XP_001744715.1">
    <property type="nucleotide sequence ID" value="XM_001744663.1"/>
</dbReference>
<evidence type="ECO:0000259" key="7">
    <source>
        <dbReference type="PROSITE" id="PS50188"/>
    </source>
</evidence>
<dbReference type="STRING" id="81824.A9UVX3"/>
<feature type="region of interest" description="Disordered" evidence="5">
    <location>
        <begin position="1374"/>
        <end position="1406"/>
    </location>
</feature>
<feature type="compositionally biased region" description="Low complexity" evidence="5">
    <location>
        <begin position="1334"/>
        <end position="1348"/>
    </location>
</feature>
<feature type="region of interest" description="Disordered" evidence="5">
    <location>
        <begin position="1304"/>
        <end position="1349"/>
    </location>
</feature>
<feature type="compositionally biased region" description="Polar residues" evidence="5">
    <location>
        <begin position="1106"/>
        <end position="1120"/>
    </location>
</feature>
<feature type="compositionally biased region" description="Polar residues" evidence="5">
    <location>
        <begin position="1136"/>
        <end position="1160"/>
    </location>
</feature>
<dbReference type="SMART" id="SM00449">
    <property type="entry name" value="SPRY"/>
    <property type="match status" value="1"/>
</dbReference>
<feature type="region of interest" description="Disordered" evidence="5">
    <location>
        <begin position="833"/>
        <end position="872"/>
    </location>
</feature>
<dbReference type="InterPro" id="IPR045129">
    <property type="entry name" value="RNF123/RKP/RSPRY1"/>
</dbReference>
<dbReference type="SMART" id="SM00185">
    <property type="entry name" value="ARM"/>
    <property type="match status" value="4"/>
</dbReference>
<feature type="region of interest" description="Disordered" evidence="5">
    <location>
        <begin position="684"/>
        <end position="752"/>
    </location>
</feature>
<dbReference type="GO" id="GO:0008270">
    <property type="term" value="F:zinc ion binding"/>
    <property type="evidence" value="ECO:0007669"/>
    <property type="project" value="UniProtKB-KW"/>
</dbReference>
<feature type="compositionally biased region" description="Acidic residues" evidence="5">
    <location>
        <begin position="1177"/>
        <end position="1212"/>
    </location>
</feature>
<feature type="compositionally biased region" description="Polar residues" evidence="5">
    <location>
        <begin position="1320"/>
        <end position="1329"/>
    </location>
</feature>
<dbReference type="CDD" id="cd11709">
    <property type="entry name" value="SPRY"/>
    <property type="match status" value="1"/>
</dbReference>
<dbReference type="Gene3D" id="1.25.10.10">
    <property type="entry name" value="Leucine-rich Repeat Variant"/>
    <property type="match status" value="2"/>
</dbReference>
<name>A9UVX3_MONBE</name>
<accession>A9UVX3</accession>
<dbReference type="SUPFAM" id="SSF49899">
    <property type="entry name" value="Concanavalin A-like lectins/glucanases"/>
    <property type="match status" value="1"/>
</dbReference>
<organism evidence="8 9">
    <name type="scientific">Monosiga brevicollis</name>
    <name type="common">Choanoflagellate</name>
    <dbReference type="NCBI Taxonomy" id="81824"/>
    <lineage>
        <taxon>Eukaryota</taxon>
        <taxon>Choanoflagellata</taxon>
        <taxon>Craspedida</taxon>
        <taxon>Salpingoecidae</taxon>
        <taxon>Monosiga</taxon>
    </lineage>
</organism>
<dbReference type="GeneID" id="5889810"/>
<evidence type="ECO:0000313" key="8">
    <source>
        <dbReference type="EMBL" id="EDQ90664.1"/>
    </source>
</evidence>
<dbReference type="GO" id="GO:0005737">
    <property type="term" value="C:cytoplasm"/>
    <property type="evidence" value="ECO:0000318"/>
    <property type="project" value="GO_Central"/>
</dbReference>
<proteinExistence type="predicted"/>
<feature type="domain" description="B30.2/SPRY" evidence="7">
    <location>
        <begin position="1670"/>
        <end position="1871"/>
    </location>
</feature>
<evidence type="ECO:0000256" key="1">
    <source>
        <dbReference type="ARBA" id="ARBA00022723"/>
    </source>
</evidence>
<feature type="compositionally biased region" description="Polar residues" evidence="5">
    <location>
        <begin position="1250"/>
        <end position="1261"/>
    </location>
</feature>
<gene>
    <name evidence="8" type="ORF">MONBRDRAFT_31870</name>
</gene>
<dbReference type="InterPro" id="IPR011989">
    <property type="entry name" value="ARM-like"/>
</dbReference>
<feature type="coiled-coil region" evidence="4">
    <location>
        <begin position="403"/>
        <end position="430"/>
    </location>
</feature>
<keyword evidence="2" id="KW-0863">Zinc-finger</keyword>
<feature type="region of interest" description="Disordered" evidence="5">
    <location>
        <begin position="1056"/>
        <end position="1282"/>
    </location>
</feature>
<dbReference type="Gene3D" id="2.60.120.920">
    <property type="match status" value="1"/>
</dbReference>
<keyword evidence="3" id="KW-0862">Zinc</keyword>
<dbReference type="InterPro" id="IPR000225">
    <property type="entry name" value="Armadillo"/>
</dbReference>
<dbReference type="GO" id="GO:0051603">
    <property type="term" value="P:proteolysis involved in protein catabolic process"/>
    <property type="evidence" value="ECO:0000318"/>
    <property type="project" value="GO_Central"/>
</dbReference>
<evidence type="ECO:0000256" key="2">
    <source>
        <dbReference type="ARBA" id="ARBA00022771"/>
    </source>
</evidence>
<sequence>MANSSPWATPLLWLASVATGSALTVVLSSVLAKQLGRTAHRLRQLDIRGIEQLNPSALAELAASTGHSAKSAREALLLLATKPGQIESMVERVLWLARQLATNPLERAYGDGDDEEELEPRELELLQTIMVLEDLSQHVPAAKIMSDLGLIQLLAQHLPSWATKLQQHGLILLSVLAAIAEDGATQLAQNEAFRKWLVADLSARLGGRLIVFWQTVLYHLIVTNHAELTSRQDLVLLRELSLVFYGQTELHRQVLHALLRVATNGDPADNTARLDSITTPHHLRMLVGSLRSDDHDQAYWALGIIYEMTSHGVAIAQLQRMPKIMQAFLNVLNAFEATIQRVILRAIGSLALRNSDFKWRILHSGLGFRICECLTSGDEDLANWAVVVAHDLTMLGKDACHQLVEHGRLIRALEELIQKQNEQTSRLAAETLGFVCSHRSLHRDLIRQGIIKPIHRLLESEDEEQVFWATAMMLSLVSTLACKSALADNSTADLLMPWATKDEVHQITVMAVRVLTSLAFHQRNIAFRVAHELCPVVLQRLISQPEPDADDIHLLAVLCRSGGSRRQVFHTPHAMDHLLAAIWRYCTFDPERLVAEPESATAGGSLLRVLHQLAADARLAPSLKAHGLYQLLGVLLCGLVRRNLVLRRDLRAMRGSVPSAGHVPASSIGSFADEDDDLSEISGVEHVDSEDDVASLPGDDFGLPRRNNFEVKPRGSTTVVDLDNWGPDLGPHLPHSPHSPSPSAAQDEGPGLFVSPAERMSLLQLGQTTANELPTRSVEQRPRRLSRLRGNGEQQSDHASPEPLSMSSSPQPPPAPLEETSATSIEGFVVADQLQAPNSSTPKRSRPLRSSGPVANDPSYLEDEPGVPTTPLLTRRQPWLQSEHDSSLDNFTLNIAPIPARRPVVNPGVHRFPLMQSDPAPTPPRTARSASAGDIQLEAPVPRAPLHRETRSPRTLPEPAPARGARSSDSGELGSVFDDTPESGRLLNVASAPVPILNSASAPATAGLTPPERTDPVLGDPLVSPLLARRSSMSLQAAMPTHAAAEAVVDAEAGVLPASDRERTSQSAEVPPVAALLEQDDALSQRHRQPSASSSEAVRSVDDQSVRSLASSLSANQNEVASDAARSDAHHPSGSELEQAQPSSRTASTQSSTFRLSRTAPSPLEPISGGDNWPAMVEDEDREIEEPEEDDDPNGPQDFEFEQDDDDNDDGLFEASSDTGVAGISTANGSHFVLPDVHLPRRPSRMSDVSVANSDTTQPDTESPEESDGERGRVFHQRLNATRPMTRLRSVTFAHNVDERVLSPLVENSDHDSSRGRLSAPSTPQSYAQHRSRSAPSLRRSAPSTPAAETAEQVFALASQGTHNDLMHAMVSAAQDSGRPARRSADDTSAIRRPPPQLRPRAYTTGADSSHRIFTFDNASRRDLDDGLEAFSPARSLLESQASFSALATERPVPRAVSNGRMASQESLTTAEPLDQSDGLLRLRLDATAAAQSRLGYAGRLNNREATLSFQEMAEDDQELSPLTAHADNLEASQLELEQLEHSIVSTMNRSLEPNMTVEASICQDTTDKNGSILGLFQESDDAQEIQSHLDAMQRAMLYGDIMTSYLDILVVSLASLYHHDDELKDETRLSDEIHGTASLLWMALLAVPSPSTAFNVATCLNLHAREVYKLMLNRRTSARGTPKRGSVAHRGSQSSTLAAFIPYLSSNMSTSHLLWDHGTLTARNDFWTYETAVLDGAAHSSGIWAFGVRLESSSVTQIGWCTSGARFHARDACGVGDTRDSYSFDGERLRIWHDGREQLIGGNLSYGRAWSAGDVVVAILDLDAGTMAFQVNNEYLGIAIRGINKYKRWHPCASLATGEEAHFLFEHAWFPKEARPWDQALNLAPRPPQLEERVPLTLREMPLLVAPVTLSAADLVMYFEATHVAGETVSWLGYADDVGDACGVTVDWSRGLVQCGPTILWSRDGIGLPAHVCQSSQKALEVVGIGLTTSCQVMLTVNGHALDECIEAVPDALLERYSPTRMLWPASSTSLCLNFGQSSFAYGAAEAAAIRAVMIKRLLGQGVRLLRDPTAES</sequence>
<dbReference type="InterPro" id="IPR003877">
    <property type="entry name" value="SPRY_dom"/>
</dbReference>
<dbReference type="PANTHER" id="PTHR13363">
    <property type="entry name" value="RING FINGER AND SRY DOMAIN-CONTAINING"/>
    <property type="match status" value="1"/>
</dbReference>
<feature type="coiled-coil region" evidence="4">
    <location>
        <begin position="1523"/>
        <end position="1550"/>
    </location>
</feature>
<dbReference type="InterPro" id="IPR043136">
    <property type="entry name" value="B30.2/SPRY_sf"/>
</dbReference>
<keyword evidence="6" id="KW-0732">Signal</keyword>
<feature type="chain" id="PRO_5002744464" description="B30.2/SPRY domain-containing protein" evidence="6">
    <location>
        <begin position="23"/>
        <end position="2074"/>
    </location>
</feature>
<evidence type="ECO:0000256" key="6">
    <source>
        <dbReference type="SAM" id="SignalP"/>
    </source>
</evidence>
<dbReference type="InterPro" id="IPR016024">
    <property type="entry name" value="ARM-type_fold"/>
</dbReference>
<keyword evidence="1" id="KW-0479">Metal-binding</keyword>
<dbReference type="eggNOG" id="KOG2242">
    <property type="taxonomic scope" value="Eukaryota"/>
</dbReference>
<feature type="compositionally biased region" description="Low complexity" evidence="5">
    <location>
        <begin position="731"/>
        <end position="743"/>
    </location>
</feature>
<dbReference type="InterPro" id="IPR013320">
    <property type="entry name" value="ConA-like_dom_sf"/>
</dbReference>
<reference evidence="8 9" key="1">
    <citation type="journal article" date="2008" name="Nature">
        <title>The genome of the choanoflagellate Monosiga brevicollis and the origin of metazoans.</title>
        <authorList>
            <consortium name="JGI Sequencing"/>
            <person name="King N."/>
            <person name="Westbrook M.J."/>
            <person name="Young S.L."/>
            <person name="Kuo A."/>
            <person name="Abedin M."/>
            <person name="Chapman J."/>
            <person name="Fairclough S."/>
            <person name="Hellsten U."/>
            <person name="Isogai Y."/>
            <person name="Letunic I."/>
            <person name="Marr M."/>
            <person name="Pincus D."/>
            <person name="Putnam N."/>
            <person name="Rokas A."/>
            <person name="Wright K.J."/>
            <person name="Zuzow R."/>
            <person name="Dirks W."/>
            <person name="Good M."/>
            <person name="Goodstein D."/>
            <person name="Lemons D."/>
            <person name="Li W."/>
            <person name="Lyons J.B."/>
            <person name="Morris A."/>
            <person name="Nichols S."/>
            <person name="Richter D.J."/>
            <person name="Salamov A."/>
            <person name="Bork P."/>
            <person name="Lim W.A."/>
            <person name="Manning G."/>
            <person name="Miller W.T."/>
            <person name="McGinnis W."/>
            <person name="Shapiro H."/>
            <person name="Tjian R."/>
            <person name="Grigoriev I.V."/>
            <person name="Rokhsar D."/>
        </authorList>
    </citation>
    <scope>NUCLEOTIDE SEQUENCE [LARGE SCALE GENOMIC DNA]</scope>
    <source>
        <strain evidence="9">MX1 / ATCC 50154</strain>
    </source>
</reference>
<dbReference type="KEGG" id="mbr:MONBRDRAFT_31870"/>
<feature type="region of interest" description="Disordered" evidence="5">
    <location>
        <begin position="1000"/>
        <end position="1022"/>
    </location>
</feature>
<feature type="region of interest" description="Disordered" evidence="5">
    <location>
        <begin position="906"/>
        <end position="984"/>
    </location>
</feature>
<dbReference type="SUPFAM" id="SSF48371">
    <property type="entry name" value="ARM repeat"/>
    <property type="match status" value="1"/>
</dbReference>
<dbReference type="Proteomes" id="UP000001357">
    <property type="component" value="Unassembled WGS sequence"/>
</dbReference>
<dbReference type="GO" id="GO:0004842">
    <property type="term" value="F:ubiquitin-protein transferase activity"/>
    <property type="evidence" value="ECO:0000318"/>
    <property type="project" value="GO_Central"/>
</dbReference>
<feature type="region of interest" description="Disordered" evidence="5">
    <location>
        <begin position="767"/>
        <end position="820"/>
    </location>
</feature>
<dbReference type="InParanoid" id="A9UVX3"/>
<dbReference type="PANTHER" id="PTHR13363:SF5">
    <property type="entry name" value="E3 UBIQUITIN-PROTEIN LIGASE RNF123"/>
    <property type="match status" value="1"/>
</dbReference>
<dbReference type="Pfam" id="PF00622">
    <property type="entry name" value="SPRY"/>
    <property type="match status" value="1"/>
</dbReference>
<dbReference type="EMBL" id="CH991547">
    <property type="protein sequence ID" value="EDQ90664.1"/>
    <property type="molecule type" value="Genomic_DNA"/>
</dbReference>
<evidence type="ECO:0000313" key="9">
    <source>
        <dbReference type="Proteomes" id="UP000001357"/>
    </source>
</evidence>
<evidence type="ECO:0000256" key="3">
    <source>
        <dbReference type="ARBA" id="ARBA00022833"/>
    </source>
</evidence>
<dbReference type="InterPro" id="IPR001870">
    <property type="entry name" value="B30.2/SPRY"/>
</dbReference>
<keyword evidence="9" id="KW-1185">Reference proteome</keyword>
<protein>
    <recommendedName>
        <fullName evidence="7">B30.2/SPRY domain-containing protein</fullName>
    </recommendedName>
</protein>
<feature type="signal peptide" evidence="6">
    <location>
        <begin position="1"/>
        <end position="22"/>
    </location>
</feature>
<keyword evidence="4" id="KW-0175">Coiled coil</keyword>
<evidence type="ECO:0000256" key="5">
    <source>
        <dbReference type="SAM" id="MobiDB-lite"/>
    </source>
</evidence>
<evidence type="ECO:0000256" key="4">
    <source>
        <dbReference type="SAM" id="Coils"/>
    </source>
</evidence>